<reference evidence="2 3" key="1">
    <citation type="submission" date="2013-04" db="EMBL/GenBank/DDBJ databases">
        <title>Oceanicola sp. 22II1-22F33 Genome Sequencing.</title>
        <authorList>
            <person name="Lai Q."/>
            <person name="Li G."/>
            <person name="Shao Z."/>
        </authorList>
    </citation>
    <scope>NUCLEOTIDE SEQUENCE [LARGE SCALE GENOMIC DNA]</scope>
    <source>
        <strain evidence="2 3">22II1-22F33</strain>
    </source>
</reference>
<keyword evidence="1" id="KW-0812">Transmembrane</keyword>
<comment type="caution">
    <text evidence="2">The sequence shown here is derived from an EMBL/GenBank/DDBJ whole genome shotgun (WGS) entry which is preliminary data.</text>
</comment>
<evidence type="ECO:0000313" key="3">
    <source>
        <dbReference type="Proteomes" id="UP000215377"/>
    </source>
</evidence>
<keyword evidence="2" id="KW-0030">Aminoacyl-tRNA synthetase</keyword>
<dbReference type="AlphaFoldDB" id="A0A225NJ82"/>
<name>A0A225NJ82_9RHOB</name>
<feature type="transmembrane region" description="Helical" evidence="1">
    <location>
        <begin position="12"/>
        <end position="32"/>
    </location>
</feature>
<dbReference type="RefSeq" id="WP_088652365.1">
    <property type="nucleotide sequence ID" value="NZ_AQQR01000019.1"/>
</dbReference>
<keyword evidence="2" id="KW-0436">Ligase</keyword>
<dbReference type="GO" id="GO:0004812">
    <property type="term" value="F:aminoacyl-tRNA ligase activity"/>
    <property type="evidence" value="ECO:0007669"/>
    <property type="project" value="UniProtKB-KW"/>
</dbReference>
<proteinExistence type="predicted"/>
<evidence type="ECO:0000256" key="1">
    <source>
        <dbReference type="SAM" id="Phobius"/>
    </source>
</evidence>
<dbReference type="OrthoDB" id="7867799at2"/>
<evidence type="ECO:0000313" key="2">
    <source>
        <dbReference type="EMBL" id="OWU68729.1"/>
    </source>
</evidence>
<dbReference type="Proteomes" id="UP000215377">
    <property type="component" value="Unassembled WGS sequence"/>
</dbReference>
<protein>
    <submittedName>
        <fullName evidence="2">Leucyl-tRNA synthetase</fullName>
    </submittedName>
</protein>
<organism evidence="2 3">
    <name type="scientific">Marinibacterium profundimaris</name>
    <dbReference type="NCBI Taxonomy" id="1679460"/>
    <lineage>
        <taxon>Bacteria</taxon>
        <taxon>Pseudomonadati</taxon>
        <taxon>Pseudomonadota</taxon>
        <taxon>Alphaproteobacteria</taxon>
        <taxon>Rhodobacterales</taxon>
        <taxon>Paracoccaceae</taxon>
        <taxon>Marinibacterium</taxon>
    </lineage>
</organism>
<accession>A0A225NJ82</accession>
<dbReference type="EMBL" id="AQQR01000019">
    <property type="protein sequence ID" value="OWU68729.1"/>
    <property type="molecule type" value="Genomic_DNA"/>
</dbReference>
<gene>
    <name evidence="2" type="ORF">ATO3_23575</name>
</gene>
<keyword evidence="1" id="KW-1133">Transmembrane helix</keyword>
<keyword evidence="3" id="KW-1185">Reference proteome</keyword>
<keyword evidence="1" id="KW-0472">Membrane</keyword>
<sequence>MAYTSQHIAPAGILSAVQHFFASIGNALVLAAEANPRMKRVQALQRLSDAQLAERGIKREDIVRVVFRDVLYL</sequence>